<proteinExistence type="predicted"/>
<feature type="compositionally biased region" description="Low complexity" evidence="1">
    <location>
        <begin position="383"/>
        <end position="405"/>
    </location>
</feature>
<dbReference type="InterPro" id="IPR039878">
    <property type="entry name" value="RBM33"/>
</dbReference>
<comment type="caution">
    <text evidence="2">The sequence shown here is derived from an EMBL/GenBank/DDBJ whole genome shotgun (WGS) entry which is preliminary data.</text>
</comment>
<dbReference type="Proteomes" id="UP000801492">
    <property type="component" value="Unassembled WGS sequence"/>
</dbReference>
<dbReference type="GO" id="GO:0003723">
    <property type="term" value="F:RNA binding"/>
    <property type="evidence" value="ECO:0007669"/>
    <property type="project" value="TreeGrafter"/>
</dbReference>
<organism evidence="2 3">
    <name type="scientific">Ignelater luminosus</name>
    <name type="common">Cucubano</name>
    <name type="synonym">Pyrophorus luminosus</name>
    <dbReference type="NCBI Taxonomy" id="2038154"/>
    <lineage>
        <taxon>Eukaryota</taxon>
        <taxon>Metazoa</taxon>
        <taxon>Ecdysozoa</taxon>
        <taxon>Arthropoda</taxon>
        <taxon>Hexapoda</taxon>
        <taxon>Insecta</taxon>
        <taxon>Pterygota</taxon>
        <taxon>Neoptera</taxon>
        <taxon>Endopterygota</taxon>
        <taxon>Coleoptera</taxon>
        <taxon>Polyphaga</taxon>
        <taxon>Elateriformia</taxon>
        <taxon>Elateroidea</taxon>
        <taxon>Elateridae</taxon>
        <taxon>Agrypninae</taxon>
        <taxon>Pyrophorini</taxon>
        <taxon>Ignelater</taxon>
    </lineage>
</organism>
<feature type="region of interest" description="Disordered" evidence="1">
    <location>
        <begin position="357"/>
        <end position="504"/>
    </location>
</feature>
<name>A0A8K0CHE6_IGNLU</name>
<feature type="compositionally biased region" description="Polar residues" evidence="1">
    <location>
        <begin position="580"/>
        <end position="605"/>
    </location>
</feature>
<dbReference type="PANTHER" id="PTHR22014">
    <property type="entry name" value="RNA-BINDING PROTEIN 33"/>
    <property type="match status" value="1"/>
</dbReference>
<feature type="compositionally biased region" description="Low complexity" evidence="1">
    <location>
        <begin position="414"/>
        <end position="429"/>
    </location>
</feature>
<feature type="compositionally biased region" description="Basic and acidic residues" evidence="1">
    <location>
        <begin position="112"/>
        <end position="128"/>
    </location>
</feature>
<feature type="compositionally biased region" description="Polar residues" evidence="1">
    <location>
        <begin position="129"/>
        <end position="138"/>
    </location>
</feature>
<dbReference type="EMBL" id="VTPC01089997">
    <property type="protein sequence ID" value="KAF2885191.1"/>
    <property type="molecule type" value="Genomic_DNA"/>
</dbReference>
<keyword evidence="3" id="KW-1185">Reference proteome</keyword>
<evidence type="ECO:0000313" key="2">
    <source>
        <dbReference type="EMBL" id="KAF2885191.1"/>
    </source>
</evidence>
<feature type="compositionally biased region" description="Low complexity" evidence="1">
    <location>
        <begin position="556"/>
        <end position="573"/>
    </location>
</feature>
<feature type="compositionally biased region" description="Basic and acidic residues" evidence="1">
    <location>
        <begin position="451"/>
        <end position="460"/>
    </location>
</feature>
<feature type="region of interest" description="Disordered" evidence="1">
    <location>
        <begin position="41"/>
        <end position="67"/>
    </location>
</feature>
<feature type="compositionally biased region" description="Low complexity" evidence="1">
    <location>
        <begin position="474"/>
        <end position="483"/>
    </location>
</feature>
<accession>A0A8K0CHE6</accession>
<feature type="region of interest" description="Disordered" evidence="1">
    <location>
        <begin position="234"/>
        <end position="262"/>
    </location>
</feature>
<dbReference type="AlphaFoldDB" id="A0A8K0CHE6"/>
<feature type="compositionally biased region" description="Polar residues" evidence="1">
    <location>
        <begin position="97"/>
        <end position="110"/>
    </location>
</feature>
<feature type="compositionally biased region" description="Polar residues" evidence="1">
    <location>
        <begin position="150"/>
        <end position="161"/>
    </location>
</feature>
<feature type="compositionally biased region" description="Polar residues" evidence="1">
    <location>
        <begin position="435"/>
        <end position="445"/>
    </location>
</feature>
<feature type="region of interest" description="Disordered" evidence="1">
    <location>
        <begin position="521"/>
        <end position="605"/>
    </location>
</feature>
<evidence type="ECO:0000313" key="3">
    <source>
        <dbReference type="Proteomes" id="UP000801492"/>
    </source>
</evidence>
<protein>
    <submittedName>
        <fullName evidence="2">Uncharacterized protein</fullName>
    </submittedName>
</protein>
<feature type="compositionally biased region" description="Polar residues" evidence="1">
    <location>
        <begin position="526"/>
        <end position="555"/>
    </location>
</feature>
<feature type="compositionally biased region" description="Acidic residues" evidence="1">
    <location>
        <begin position="56"/>
        <end position="67"/>
    </location>
</feature>
<sequence>MAGDQDAEARLLDGIVGKYGDDDDYGDIGNADEDALLEGYDDADFGDIKHSSAYQDDTEEHEEAAEDILDLLAHDGELEDDVDDGNTIHNTNVTFVSSTTQPEGSINLHNQGELEERERGTDKFKNERQNPSSKSYSIPDSLDEVPVQNPGRNNWNNQRTVVAQRGRGGRGGNQRNNQMQRSRPDNKTVLINPHFKGQVKINNDARLAWDARHRINQNKNQGVHQIGRVQPFTQNNRKPNQAANNIQPWMNNGGSGITSNVPQYQPAPTVYQPVFQPPPQVANWNQYQPNTFNQVTPQMGMPTHQNVFMQPLPQFPNQTVVPQFNQPPPQFNSQSMFQNQNVNPQPSIFPNSQFVPQLNQFNQPNEPAFHSGYQPNQPPPNFNQPNNNQFIPPQPNVQFNQPVNNRFVAPNPLNNSNNNNNQFRNQQRFSRPKPNFNQGKGQFNQKPIPKRKMEGNMDQRKIKKRASASTNLHEVPTVETPDTTVKEDKQPQEEEDEETKAYRKKIEEQKRLRLKILEQKEKRRQQASQKLKQAENVNASAVTNPPKSLSTPHFHQQQQQPQKPRQIPQKNPQVVRINQPLRNTPRQAESHPTTSTSRLITQQSNNRNIKVINTSTDESNINKQHLASFLSNRKILTKDQSLVDTSVVVISNLAAGTTDVKLRKMCQGIGEIKVRRNFYG</sequence>
<reference evidence="2" key="1">
    <citation type="submission" date="2019-08" db="EMBL/GenBank/DDBJ databases">
        <title>The genome of the North American firefly Photinus pyralis.</title>
        <authorList>
            <consortium name="Photinus pyralis genome working group"/>
            <person name="Fallon T.R."/>
            <person name="Sander Lower S.E."/>
            <person name="Weng J.-K."/>
        </authorList>
    </citation>
    <scope>NUCLEOTIDE SEQUENCE</scope>
    <source>
        <strain evidence="2">TRF0915ILg1</strain>
        <tissue evidence="2">Whole body</tissue>
    </source>
</reference>
<dbReference type="PANTHER" id="PTHR22014:SF2">
    <property type="entry name" value="RNA-BINDING PROTEIN 33"/>
    <property type="match status" value="1"/>
</dbReference>
<dbReference type="OrthoDB" id="5990677at2759"/>
<evidence type="ECO:0000256" key="1">
    <source>
        <dbReference type="SAM" id="MobiDB-lite"/>
    </source>
</evidence>
<feature type="region of interest" description="Disordered" evidence="1">
    <location>
        <begin position="97"/>
        <end position="185"/>
    </location>
</feature>
<gene>
    <name evidence="2" type="ORF">ILUMI_20988</name>
</gene>